<feature type="signal peptide" evidence="2">
    <location>
        <begin position="1"/>
        <end position="23"/>
    </location>
</feature>
<dbReference type="InterPro" id="IPR007969">
    <property type="entry name" value="DUF732"/>
</dbReference>
<dbReference type="Proteomes" id="UP000246661">
    <property type="component" value="Unassembled WGS sequence"/>
</dbReference>
<name>A0A317QLD8_9ACTN</name>
<evidence type="ECO:0000259" key="3">
    <source>
        <dbReference type="Pfam" id="PF05305"/>
    </source>
</evidence>
<evidence type="ECO:0000313" key="5">
    <source>
        <dbReference type="Proteomes" id="UP000246661"/>
    </source>
</evidence>
<feature type="region of interest" description="Disordered" evidence="1">
    <location>
        <begin position="36"/>
        <end position="76"/>
    </location>
</feature>
<keyword evidence="2" id="KW-0732">Signal</keyword>
<feature type="compositionally biased region" description="Low complexity" evidence="1">
    <location>
        <begin position="42"/>
        <end position="72"/>
    </location>
</feature>
<organism evidence="4 5">
    <name type="scientific">Geodermatophilus normandii</name>
    <dbReference type="NCBI Taxonomy" id="1137989"/>
    <lineage>
        <taxon>Bacteria</taxon>
        <taxon>Bacillati</taxon>
        <taxon>Actinomycetota</taxon>
        <taxon>Actinomycetes</taxon>
        <taxon>Geodermatophilales</taxon>
        <taxon>Geodermatophilaceae</taxon>
        <taxon>Geodermatophilus</taxon>
    </lineage>
</organism>
<feature type="chain" id="PRO_5038980842" evidence="2">
    <location>
        <begin position="24"/>
        <end position="161"/>
    </location>
</feature>
<dbReference type="EMBL" id="QGTX01000001">
    <property type="protein sequence ID" value="PWW23511.1"/>
    <property type="molecule type" value="Genomic_DNA"/>
</dbReference>
<reference evidence="5" key="1">
    <citation type="submission" date="2018-05" db="EMBL/GenBank/DDBJ databases">
        <authorList>
            <person name="Klenk H.-P."/>
            <person name="Huntemann M."/>
            <person name="Clum A."/>
            <person name="Pillay M."/>
            <person name="Palaniappan K."/>
            <person name="Varghese N."/>
            <person name="Mikhailova N."/>
            <person name="Stamatis D."/>
            <person name="Reddy T."/>
            <person name="Daum C."/>
            <person name="Shapiro N."/>
            <person name="Ivanova N."/>
            <person name="Kyrpides N."/>
            <person name="Woyke T."/>
        </authorList>
    </citation>
    <scope>NUCLEOTIDE SEQUENCE [LARGE SCALE GENOMIC DNA]</scope>
    <source>
        <strain evidence="5">DSM 45417</strain>
    </source>
</reference>
<keyword evidence="5" id="KW-1185">Reference proteome</keyword>
<gene>
    <name evidence="4" type="ORF">JD79_02685</name>
</gene>
<accession>A0A317QLD8</accession>
<proteinExistence type="predicted"/>
<dbReference type="OrthoDB" id="4730932at2"/>
<evidence type="ECO:0000256" key="1">
    <source>
        <dbReference type="SAM" id="MobiDB-lite"/>
    </source>
</evidence>
<evidence type="ECO:0000256" key="2">
    <source>
        <dbReference type="SAM" id="SignalP"/>
    </source>
</evidence>
<dbReference type="Pfam" id="PF05305">
    <property type="entry name" value="DUF732"/>
    <property type="match status" value="1"/>
</dbReference>
<dbReference type="RefSeq" id="WP_110005907.1">
    <property type="nucleotide sequence ID" value="NZ_QGTX01000001.1"/>
</dbReference>
<comment type="caution">
    <text evidence="4">The sequence shown here is derived from an EMBL/GenBank/DDBJ whole genome shotgun (WGS) entry which is preliminary data.</text>
</comment>
<protein>
    <submittedName>
        <fullName evidence="4">Uncharacterized protein DUF732</fullName>
    </submittedName>
</protein>
<sequence length="161" mass="15878">MLSRRTAVVVTALAMAVFASAVAVTLVVLRGEDTVAAPPPTAAATSTGAPDGSRPAEPSTATTTATRALPRPGEQVMDVSPEADARYLGTLSAAGLLAPGDDEDEVIEVGRLVCAYVSTGQGDVDDAGVMVLSSGLVTASDAGTIVGAAVGAYCPQYGAGL</sequence>
<feature type="domain" description="DUF732" evidence="3">
    <location>
        <begin position="83"/>
        <end position="156"/>
    </location>
</feature>
<evidence type="ECO:0000313" key="4">
    <source>
        <dbReference type="EMBL" id="PWW23511.1"/>
    </source>
</evidence>
<dbReference type="AlphaFoldDB" id="A0A317QLD8"/>